<evidence type="ECO:0000313" key="7">
    <source>
        <dbReference type="Proteomes" id="UP000183376"/>
    </source>
</evidence>
<dbReference type="Pfam" id="PF00288">
    <property type="entry name" value="GHMP_kinases_N"/>
    <property type="match status" value="1"/>
</dbReference>
<sequence>MSAIPCVAAPRARTGFPLVSSGVCHGTLGELFQGPVTRNGERAIGLVSFPVDRHAWAYFTPDGGTARPRPAQSKAARAAELFLWHYGTELPAGTWSAHSELMVGVGMASSTADIVATLRCLYRFTGIRYDQDVVIKILSAIERADSVFLDEFALYLSARHEVVRPLGARVGFHTCFVSAGAAVDTAGVTPLLLEHYAEHEKSYVDCLEELLAGFAAADHGRIARASTHSAMLSQRVLPKDGFAEVLAERRRFGADGVFVAHTGSLLGYLFQRRPSRVLMDELSAFFRSLGMQCSFASGGFDRA</sequence>
<dbReference type="GO" id="GO:0050515">
    <property type="term" value="F:4-(cytidine 5'-diphospho)-2-C-methyl-D-erythritol kinase activity"/>
    <property type="evidence" value="ECO:0007669"/>
    <property type="project" value="TreeGrafter"/>
</dbReference>
<dbReference type="InterPro" id="IPR012363">
    <property type="entry name" value="PduX"/>
</dbReference>
<protein>
    <submittedName>
        <fullName evidence="6">Protein involved in propanediol utilization</fullName>
    </submittedName>
</protein>
<evidence type="ECO:0000259" key="5">
    <source>
        <dbReference type="Pfam" id="PF00288"/>
    </source>
</evidence>
<dbReference type="GO" id="GO:0005524">
    <property type="term" value="F:ATP binding"/>
    <property type="evidence" value="ECO:0007669"/>
    <property type="project" value="UniProtKB-KW"/>
</dbReference>
<dbReference type="InterPro" id="IPR020568">
    <property type="entry name" value="Ribosomal_Su5_D2-typ_SF"/>
</dbReference>
<dbReference type="PANTHER" id="PTHR43527">
    <property type="entry name" value="4-DIPHOSPHOCYTIDYL-2-C-METHYL-D-ERYTHRITOL KINASE, CHLOROPLASTIC"/>
    <property type="match status" value="1"/>
</dbReference>
<dbReference type="AlphaFoldDB" id="A0A1G9VCL2"/>
<keyword evidence="7" id="KW-1185">Reference proteome</keyword>
<evidence type="ECO:0000256" key="1">
    <source>
        <dbReference type="ARBA" id="ARBA00022679"/>
    </source>
</evidence>
<keyword evidence="3" id="KW-0418">Kinase</keyword>
<dbReference type="STRING" id="211114.SAMN04489726_2954"/>
<reference evidence="6 7" key="1">
    <citation type="submission" date="2016-10" db="EMBL/GenBank/DDBJ databases">
        <authorList>
            <person name="de Groot N.N."/>
        </authorList>
    </citation>
    <scope>NUCLEOTIDE SEQUENCE [LARGE SCALE GENOMIC DNA]</scope>
    <source>
        <strain evidence="6 7">DSM 44149</strain>
    </source>
</reference>
<proteinExistence type="predicted"/>
<gene>
    <name evidence="6" type="ORF">SAMN04489726_2954</name>
</gene>
<dbReference type="Gene3D" id="3.30.230.10">
    <property type="match status" value="1"/>
</dbReference>
<accession>A0A1G9VCL2</accession>
<evidence type="ECO:0000256" key="2">
    <source>
        <dbReference type="ARBA" id="ARBA00022741"/>
    </source>
</evidence>
<dbReference type="SUPFAM" id="SSF54211">
    <property type="entry name" value="Ribosomal protein S5 domain 2-like"/>
    <property type="match status" value="1"/>
</dbReference>
<evidence type="ECO:0000313" key="6">
    <source>
        <dbReference type="EMBL" id="SDM69806.1"/>
    </source>
</evidence>
<dbReference type="Proteomes" id="UP000183376">
    <property type="component" value="Chromosome I"/>
</dbReference>
<keyword evidence="2" id="KW-0547">Nucleotide-binding</keyword>
<feature type="domain" description="GHMP kinase N-terminal" evidence="5">
    <location>
        <begin position="76"/>
        <end position="143"/>
    </location>
</feature>
<evidence type="ECO:0000256" key="4">
    <source>
        <dbReference type="ARBA" id="ARBA00022840"/>
    </source>
</evidence>
<dbReference type="RefSeq" id="WP_052407305.1">
    <property type="nucleotide sequence ID" value="NZ_JOEF01000007.1"/>
</dbReference>
<name>A0A1G9VCL2_ALLAB</name>
<dbReference type="OrthoDB" id="7298003at2"/>
<organism evidence="6 7">
    <name type="scientific">Allokutzneria albata</name>
    <name type="common">Kibdelosporangium albatum</name>
    <dbReference type="NCBI Taxonomy" id="211114"/>
    <lineage>
        <taxon>Bacteria</taxon>
        <taxon>Bacillati</taxon>
        <taxon>Actinomycetota</taxon>
        <taxon>Actinomycetes</taxon>
        <taxon>Pseudonocardiales</taxon>
        <taxon>Pseudonocardiaceae</taxon>
        <taxon>Allokutzneria</taxon>
    </lineage>
</organism>
<keyword evidence="4" id="KW-0067">ATP-binding</keyword>
<dbReference type="InterPro" id="IPR006204">
    <property type="entry name" value="GHMP_kinase_N_dom"/>
</dbReference>
<dbReference type="PANTHER" id="PTHR43527:SF1">
    <property type="entry name" value="L-THREONINE KINASE"/>
    <property type="match status" value="1"/>
</dbReference>
<dbReference type="PIRSF" id="PIRSF033887">
    <property type="entry name" value="PduX"/>
    <property type="match status" value="1"/>
</dbReference>
<dbReference type="EMBL" id="LT629701">
    <property type="protein sequence ID" value="SDM69806.1"/>
    <property type="molecule type" value="Genomic_DNA"/>
</dbReference>
<evidence type="ECO:0000256" key="3">
    <source>
        <dbReference type="ARBA" id="ARBA00022777"/>
    </source>
</evidence>
<dbReference type="InterPro" id="IPR014721">
    <property type="entry name" value="Ribsml_uS5_D2-typ_fold_subgr"/>
</dbReference>
<keyword evidence="1" id="KW-0808">Transferase</keyword>
<dbReference type="eggNOG" id="COG4542">
    <property type="taxonomic scope" value="Bacteria"/>
</dbReference>